<reference evidence="1 2" key="1">
    <citation type="submission" date="2021-06" db="EMBL/GenBank/DDBJ databases">
        <authorList>
            <person name="Kallberg Y."/>
            <person name="Tangrot J."/>
            <person name="Rosling A."/>
        </authorList>
    </citation>
    <scope>NUCLEOTIDE SEQUENCE [LARGE SCALE GENOMIC DNA]</scope>
    <source>
        <strain evidence="1 2">120-4 pot B 10/14</strain>
    </source>
</reference>
<dbReference type="EMBL" id="CAJVQB010001263">
    <property type="protein sequence ID" value="CAG8528246.1"/>
    <property type="molecule type" value="Genomic_DNA"/>
</dbReference>
<dbReference type="Proteomes" id="UP000789901">
    <property type="component" value="Unassembled WGS sequence"/>
</dbReference>
<evidence type="ECO:0000313" key="1">
    <source>
        <dbReference type="EMBL" id="CAG8528246.1"/>
    </source>
</evidence>
<accession>A0ABM8W581</accession>
<evidence type="ECO:0000313" key="2">
    <source>
        <dbReference type="Proteomes" id="UP000789901"/>
    </source>
</evidence>
<protein>
    <submittedName>
        <fullName evidence="1">7668_t:CDS:1</fullName>
    </submittedName>
</protein>
<keyword evidence="2" id="KW-1185">Reference proteome</keyword>
<name>A0ABM8W581_GIGMA</name>
<gene>
    <name evidence="1" type="ORF">GMARGA_LOCUS3494</name>
</gene>
<sequence>MPPQLLVGEIKEEARLAEDENFIQEQENNKHTYTLFPLREMIKAFRLSKF</sequence>
<comment type="caution">
    <text evidence="1">The sequence shown here is derived from an EMBL/GenBank/DDBJ whole genome shotgun (WGS) entry which is preliminary data.</text>
</comment>
<organism evidence="1 2">
    <name type="scientific">Gigaspora margarita</name>
    <dbReference type="NCBI Taxonomy" id="4874"/>
    <lineage>
        <taxon>Eukaryota</taxon>
        <taxon>Fungi</taxon>
        <taxon>Fungi incertae sedis</taxon>
        <taxon>Mucoromycota</taxon>
        <taxon>Glomeromycotina</taxon>
        <taxon>Glomeromycetes</taxon>
        <taxon>Diversisporales</taxon>
        <taxon>Gigasporaceae</taxon>
        <taxon>Gigaspora</taxon>
    </lineage>
</organism>
<proteinExistence type="predicted"/>